<proteinExistence type="inferred from homology"/>
<dbReference type="Proteomes" id="UP000295096">
    <property type="component" value="Unassembled WGS sequence"/>
</dbReference>
<dbReference type="PANTHER" id="PTHR43802">
    <property type="entry name" value="ENOYL-COA HYDRATASE"/>
    <property type="match status" value="1"/>
</dbReference>
<dbReference type="InterPro" id="IPR001753">
    <property type="entry name" value="Enoyl-CoA_hydra/iso"/>
</dbReference>
<sequence>MGDEFVLLEQAPEGYAVLTLNRPTAMNALSAALRQALADAVTQLSAEPSCRVLIVTGSGRAFCAGLDLKELGSAGEAPALGSKGADPVAALAGFTGPVIAAVNGVAITGGFELALACDIILASDEARFADTHARVGVLPGWGLSQRLPRLIGPGRAKEMSLTGNFVGARQAEAWGLVNRVLPISELLPTARAMARDMLSALPDMLPSMKRLIDDGYALSFGEAMALERERSLSHRAQVTGAAVAQRLSGVLARGKAQSDS</sequence>
<comment type="caution">
    <text evidence="3">The sequence shown here is derived from an EMBL/GenBank/DDBJ whole genome shotgun (WGS) entry which is preliminary data.</text>
</comment>
<reference evidence="3 4" key="1">
    <citation type="journal article" date="2016" name="J. Microbiol.">
        <title>Dankookia rubra gen. nov., sp. nov., an alphaproteobacterium isolated from sediment of a shallow stream.</title>
        <authorList>
            <person name="Kim W.H."/>
            <person name="Kim D.H."/>
            <person name="Kang K."/>
            <person name="Ahn T.Y."/>
        </authorList>
    </citation>
    <scope>NUCLEOTIDE SEQUENCE [LARGE SCALE GENOMIC DNA]</scope>
    <source>
        <strain evidence="3 4">JCM30602</strain>
    </source>
</reference>
<dbReference type="CDD" id="cd06558">
    <property type="entry name" value="crotonase-like"/>
    <property type="match status" value="1"/>
</dbReference>
<dbReference type="RefSeq" id="WP_133290404.1">
    <property type="nucleotide sequence ID" value="NZ_SMSJ01000031.1"/>
</dbReference>
<dbReference type="InterPro" id="IPR029045">
    <property type="entry name" value="ClpP/crotonase-like_dom_sf"/>
</dbReference>
<evidence type="ECO:0000313" key="4">
    <source>
        <dbReference type="Proteomes" id="UP000295096"/>
    </source>
</evidence>
<gene>
    <name evidence="3" type="ORF">E2C06_20115</name>
</gene>
<keyword evidence="4" id="KW-1185">Reference proteome</keyword>
<organism evidence="3 4">
    <name type="scientific">Dankookia rubra</name>
    <dbReference type="NCBI Taxonomy" id="1442381"/>
    <lineage>
        <taxon>Bacteria</taxon>
        <taxon>Pseudomonadati</taxon>
        <taxon>Pseudomonadota</taxon>
        <taxon>Alphaproteobacteria</taxon>
        <taxon>Acetobacterales</taxon>
        <taxon>Roseomonadaceae</taxon>
        <taxon>Dankookia</taxon>
    </lineage>
</organism>
<dbReference type="EC" id="4.2.1.17" evidence="3"/>
<dbReference type="EMBL" id="SMSJ01000031">
    <property type="protein sequence ID" value="TDH60805.1"/>
    <property type="molecule type" value="Genomic_DNA"/>
</dbReference>
<dbReference type="FunFam" id="3.90.226.10:FF:000009">
    <property type="entry name" value="Carnitinyl-CoA dehydratase"/>
    <property type="match status" value="1"/>
</dbReference>
<dbReference type="NCBIfam" id="NF004840">
    <property type="entry name" value="PRK06190.1"/>
    <property type="match status" value="1"/>
</dbReference>
<dbReference type="PANTHER" id="PTHR43802:SF1">
    <property type="entry name" value="IP11341P-RELATED"/>
    <property type="match status" value="1"/>
</dbReference>
<evidence type="ECO:0000256" key="2">
    <source>
        <dbReference type="ARBA" id="ARBA00023239"/>
    </source>
</evidence>
<protein>
    <submittedName>
        <fullName evidence="3">Enoyl-CoA hydratase</fullName>
        <ecNumber evidence="3">4.2.1.17</ecNumber>
    </submittedName>
</protein>
<comment type="similarity">
    <text evidence="1">Belongs to the enoyl-CoA hydratase/isomerase family.</text>
</comment>
<dbReference type="GO" id="GO:0004300">
    <property type="term" value="F:enoyl-CoA hydratase activity"/>
    <property type="evidence" value="ECO:0007669"/>
    <property type="project" value="UniProtKB-EC"/>
</dbReference>
<name>A0A4V3A9W8_9PROT</name>
<dbReference type="OrthoDB" id="9781757at2"/>
<evidence type="ECO:0000313" key="3">
    <source>
        <dbReference type="EMBL" id="TDH60805.1"/>
    </source>
</evidence>
<accession>A0A4V3A9W8</accession>
<dbReference type="AlphaFoldDB" id="A0A4V3A9W8"/>
<evidence type="ECO:0000256" key="1">
    <source>
        <dbReference type="ARBA" id="ARBA00005254"/>
    </source>
</evidence>
<dbReference type="Pfam" id="PF00378">
    <property type="entry name" value="ECH_1"/>
    <property type="match status" value="1"/>
</dbReference>
<dbReference type="SUPFAM" id="SSF52096">
    <property type="entry name" value="ClpP/crotonase"/>
    <property type="match status" value="1"/>
</dbReference>
<dbReference type="Gene3D" id="3.90.226.10">
    <property type="entry name" value="2-enoyl-CoA Hydratase, Chain A, domain 1"/>
    <property type="match status" value="1"/>
</dbReference>
<keyword evidence="2 3" id="KW-0456">Lyase</keyword>